<evidence type="ECO:0000256" key="2">
    <source>
        <dbReference type="ARBA" id="ARBA00023125"/>
    </source>
</evidence>
<dbReference type="GO" id="GO:0003677">
    <property type="term" value="F:DNA binding"/>
    <property type="evidence" value="ECO:0007669"/>
    <property type="project" value="UniProtKB-KW"/>
</dbReference>
<dbReference type="InterPro" id="IPR011991">
    <property type="entry name" value="ArsR-like_HTH"/>
</dbReference>
<dbReference type="CDD" id="cd00090">
    <property type="entry name" value="HTH_ARSR"/>
    <property type="match status" value="1"/>
</dbReference>
<dbReference type="Proteomes" id="UP000183926">
    <property type="component" value="Unassembled WGS sequence"/>
</dbReference>
<feature type="domain" description="HTH arsR-type" evidence="4">
    <location>
        <begin position="15"/>
        <end position="109"/>
    </location>
</feature>
<organism evidence="5 6">
    <name type="scientific">Nitrosomonas eutropha</name>
    <dbReference type="NCBI Taxonomy" id="916"/>
    <lineage>
        <taxon>Bacteria</taxon>
        <taxon>Pseudomonadati</taxon>
        <taxon>Pseudomonadota</taxon>
        <taxon>Betaproteobacteria</taxon>
        <taxon>Nitrosomonadales</taxon>
        <taxon>Nitrosomonadaceae</taxon>
        <taxon>Nitrosomonas</taxon>
    </lineage>
</organism>
<dbReference type="PROSITE" id="PS50987">
    <property type="entry name" value="HTH_ARSR_2"/>
    <property type="match status" value="1"/>
</dbReference>
<dbReference type="AlphaFoldDB" id="A0A1I7IKK7"/>
<accession>A0A1I7IKK7</accession>
<protein>
    <submittedName>
        <fullName evidence="5">Transcriptional regulator, ArsR family</fullName>
    </submittedName>
</protein>
<evidence type="ECO:0000259" key="4">
    <source>
        <dbReference type="PROSITE" id="PS50987"/>
    </source>
</evidence>
<dbReference type="InterPro" id="IPR001845">
    <property type="entry name" value="HTH_ArsR_DNA-bd_dom"/>
</dbReference>
<dbReference type="PANTHER" id="PTHR43132:SF2">
    <property type="entry name" value="ARSENICAL RESISTANCE OPERON REPRESSOR ARSR-RELATED"/>
    <property type="match status" value="1"/>
</dbReference>
<dbReference type="EMBL" id="FPBL01000009">
    <property type="protein sequence ID" value="SFU73442.1"/>
    <property type="molecule type" value="Genomic_DNA"/>
</dbReference>
<evidence type="ECO:0000256" key="1">
    <source>
        <dbReference type="ARBA" id="ARBA00023015"/>
    </source>
</evidence>
<evidence type="ECO:0000313" key="6">
    <source>
        <dbReference type="Proteomes" id="UP000183926"/>
    </source>
</evidence>
<dbReference type="SMART" id="SM00418">
    <property type="entry name" value="HTH_ARSR"/>
    <property type="match status" value="1"/>
</dbReference>
<keyword evidence="1" id="KW-0805">Transcription regulation</keyword>
<dbReference type="Pfam" id="PF01022">
    <property type="entry name" value="HTH_5"/>
    <property type="match status" value="1"/>
</dbReference>
<evidence type="ECO:0000256" key="3">
    <source>
        <dbReference type="ARBA" id="ARBA00023163"/>
    </source>
</evidence>
<dbReference type="InterPro" id="IPR036390">
    <property type="entry name" value="WH_DNA-bd_sf"/>
</dbReference>
<sequence length="141" mass="15887">MTDSYEQPDLSAMVKKKAAAIKACSILKILANEDRLLILCQLIQGRRNVGELEQLLGIRQPTLSQQLTILREEKLVSTERRGKYIYYSLASQEAVQIIGTLFDLYCGSENHSISDNTIDHDESYHSVSNAHAAKLHPEEQD</sequence>
<keyword evidence="3" id="KW-0804">Transcription</keyword>
<gene>
    <name evidence="5" type="ORF">SAMN05216339_10940</name>
</gene>
<dbReference type="RefSeq" id="WP_074929055.1">
    <property type="nucleotide sequence ID" value="NZ_FPBL01000009.1"/>
</dbReference>
<name>A0A1I7IKK7_9PROT</name>
<dbReference type="InterPro" id="IPR051011">
    <property type="entry name" value="Metal_resp_trans_reg"/>
</dbReference>
<dbReference type="PRINTS" id="PR00778">
    <property type="entry name" value="HTHARSR"/>
</dbReference>
<dbReference type="SUPFAM" id="SSF46785">
    <property type="entry name" value="Winged helix' DNA-binding domain"/>
    <property type="match status" value="1"/>
</dbReference>
<dbReference type="NCBIfam" id="NF033788">
    <property type="entry name" value="HTH_metalloreg"/>
    <property type="match status" value="1"/>
</dbReference>
<dbReference type="Gene3D" id="1.10.10.10">
    <property type="entry name" value="Winged helix-like DNA-binding domain superfamily/Winged helix DNA-binding domain"/>
    <property type="match status" value="1"/>
</dbReference>
<keyword evidence="2" id="KW-0238">DNA-binding</keyword>
<dbReference type="PANTHER" id="PTHR43132">
    <property type="entry name" value="ARSENICAL RESISTANCE OPERON REPRESSOR ARSR-RELATED"/>
    <property type="match status" value="1"/>
</dbReference>
<dbReference type="InterPro" id="IPR036388">
    <property type="entry name" value="WH-like_DNA-bd_sf"/>
</dbReference>
<dbReference type="GO" id="GO:0003700">
    <property type="term" value="F:DNA-binding transcription factor activity"/>
    <property type="evidence" value="ECO:0007669"/>
    <property type="project" value="InterPro"/>
</dbReference>
<reference evidence="5 6" key="1">
    <citation type="submission" date="2016-10" db="EMBL/GenBank/DDBJ databases">
        <authorList>
            <person name="de Groot N.N."/>
        </authorList>
    </citation>
    <scope>NUCLEOTIDE SEQUENCE [LARGE SCALE GENOMIC DNA]</scope>
    <source>
        <strain evidence="5 6">Nm24</strain>
    </source>
</reference>
<dbReference type="OrthoDB" id="5296924at2"/>
<evidence type="ECO:0000313" key="5">
    <source>
        <dbReference type="EMBL" id="SFU73442.1"/>
    </source>
</evidence>
<proteinExistence type="predicted"/>